<evidence type="ECO:0000256" key="4">
    <source>
        <dbReference type="ARBA" id="ARBA00022553"/>
    </source>
</evidence>
<keyword evidence="3" id="KW-0596">Phosphopantetheine</keyword>
<organism evidence="7 8">
    <name type="scientific">Streptomyces fulvorobeus</name>
    <dbReference type="NCBI Taxonomy" id="284028"/>
    <lineage>
        <taxon>Bacteria</taxon>
        <taxon>Bacillati</taxon>
        <taxon>Actinomycetota</taxon>
        <taxon>Actinomycetes</taxon>
        <taxon>Kitasatosporales</taxon>
        <taxon>Streptomycetaceae</taxon>
        <taxon>Streptomyces</taxon>
    </lineage>
</organism>
<dbReference type="EMBL" id="BLWC01000001">
    <property type="protein sequence ID" value="GFM95608.1"/>
    <property type="molecule type" value="Genomic_DNA"/>
</dbReference>
<proteinExistence type="inferred from homology"/>
<dbReference type="Gene3D" id="3.30.559.30">
    <property type="entry name" value="Nonribosomal peptide synthetase, condensation domain"/>
    <property type="match status" value="1"/>
</dbReference>
<comment type="cofactor">
    <cofactor evidence="1">
        <name>pantetheine 4'-phosphate</name>
        <dbReference type="ChEBI" id="CHEBI:47942"/>
    </cofactor>
</comment>
<dbReference type="PANTHER" id="PTHR45527:SF1">
    <property type="entry name" value="FATTY ACID SYNTHASE"/>
    <property type="match status" value="1"/>
</dbReference>
<evidence type="ECO:0000313" key="7">
    <source>
        <dbReference type="EMBL" id="GFM95608.1"/>
    </source>
</evidence>
<dbReference type="PANTHER" id="PTHR45527">
    <property type="entry name" value="NONRIBOSOMAL PEPTIDE SYNTHETASE"/>
    <property type="match status" value="1"/>
</dbReference>
<gene>
    <name evidence="7" type="ORF">Sfulv_04190</name>
</gene>
<dbReference type="FunFam" id="1.10.1200.10:FF:000016">
    <property type="entry name" value="Non-ribosomal peptide synthase"/>
    <property type="match status" value="1"/>
</dbReference>
<sequence length="781" mass="83693">MLRTDPSVRAACVLVREDLPGDRTLTAYVVPLPGRTPDPELLAAHIGRQLPAYMVPSVIQPLDALPLTANGKLDLAALPAPTAHSRAAGRPPRSAREEILAGLFSDVLGVDRVGIDDNFFALGGHSLLATRLVGRVRAALDTETEIRTLFENPTVATLATALEGADQARPALVPQERPATLPLSYAQQRLWFLHRLEGPSSTYNIPFAVRLDGPLDTEALRQALHDVVARHPALRTVFPESAGGPRQHITAPADVRLPFAPEAVDEDKLPDRIRAAAAEPIDIEQRLPLRVTLLRLADDAHVLVLVIHHIAADGSSLAPLARDLGAAYRARVRAEAPTWDELPVDYADHTLWQRRLLGDEHDPDSLVSRQLAHWKGALAGLPEMIELPWDRSRPAVPRHAGATLDFAVDRATARRIAELARTRGCSVFMVLQAALSVVLSRHGAGEDIPLGTAVAGRTDEAASDLVGFFVNTLVLRTDLTGDPTFLELLDRVKEFSLSAYAHQDVPFERLVELLNPARSQNHHPLFQTMLILQNHTPAAPVDLPGITVTGVPVDPGVSKFDLSFTFTETYDGSGAPSGMRAAVDYATELFDAATVHALTERLVLLLAAVTTDPDRPLHTYDVLTAPSARASPSGGPGPSMSRPRRRSQRSSGSGPGAPRTPRRSATPPPPSPMASSTPSPTPSPAASPRRASVPRTGWPSPCPAPASSSWHSWLSSRPARRTSRSTRTTRPGACPTCSTTPDRACSSPPPRSTGASPAPRCRTCTPMTSAAVPPRPCAPTP</sequence>
<dbReference type="Gene3D" id="1.10.1200.10">
    <property type="entry name" value="ACP-like"/>
    <property type="match status" value="1"/>
</dbReference>
<dbReference type="InterPro" id="IPR023213">
    <property type="entry name" value="CAT-like_dom_sf"/>
</dbReference>
<dbReference type="GO" id="GO:0005829">
    <property type="term" value="C:cytosol"/>
    <property type="evidence" value="ECO:0007669"/>
    <property type="project" value="TreeGrafter"/>
</dbReference>
<dbReference type="InterPro" id="IPR009081">
    <property type="entry name" value="PP-bd_ACP"/>
</dbReference>
<evidence type="ECO:0000259" key="6">
    <source>
        <dbReference type="PROSITE" id="PS50075"/>
    </source>
</evidence>
<dbReference type="SUPFAM" id="SSF47336">
    <property type="entry name" value="ACP-like"/>
    <property type="match status" value="1"/>
</dbReference>
<dbReference type="SMART" id="SM00823">
    <property type="entry name" value="PKS_PP"/>
    <property type="match status" value="1"/>
</dbReference>
<dbReference type="InterPro" id="IPR025110">
    <property type="entry name" value="AMP-bd_C"/>
</dbReference>
<dbReference type="GO" id="GO:0008610">
    <property type="term" value="P:lipid biosynthetic process"/>
    <property type="evidence" value="ECO:0007669"/>
    <property type="project" value="UniProtKB-ARBA"/>
</dbReference>
<dbReference type="Pfam" id="PF13193">
    <property type="entry name" value="AMP-binding_C"/>
    <property type="match status" value="1"/>
</dbReference>
<dbReference type="CDD" id="cd19540">
    <property type="entry name" value="LCL_NRPS-like"/>
    <property type="match status" value="1"/>
</dbReference>
<dbReference type="GO" id="GO:0031177">
    <property type="term" value="F:phosphopantetheine binding"/>
    <property type="evidence" value="ECO:0007669"/>
    <property type="project" value="InterPro"/>
</dbReference>
<evidence type="ECO:0000256" key="5">
    <source>
        <dbReference type="SAM" id="MobiDB-lite"/>
    </source>
</evidence>
<dbReference type="InterPro" id="IPR036736">
    <property type="entry name" value="ACP-like_sf"/>
</dbReference>
<dbReference type="AlphaFoldDB" id="A0A7J0BZK8"/>
<comment type="caution">
    <text evidence="7">The sequence shown here is derived from an EMBL/GenBank/DDBJ whole genome shotgun (WGS) entry which is preliminary data.</text>
</comment>
<dbReference type="GO" id="GO:0072330">
    <property type="term" value="P:monocarboxylic acid biosynthetic process"/>
    <property type="evidence" value="ECO:0007669"/>
    <property type="project" value="UniProtKB-ARBA"/>
</dbReference>
<evidence type="ECO:0000256" key="2">
    <source>
        <dbReference type="ARBA" id="ARBA00006432"/>
    </source>
</evidence>
<dbReference type="GO" id="GO:0003824">
    <property type="term" value="F:catalytic activity"/>
    <property type="evidence" value="ECO:0007669"/>
    <property type="project" value="InterPro"/>
</dbReference>
<comment type="similarity">
    <text evidence="2">Belongs to the ATP-dependent AMP-binding enzyme family.</text>
</comment>
<dbReference type="Gene3D" id="3.30.300.30">
    <property type="match status" value="1"/>
</dbReference>
<feature type="compositionally biased region" description="Low complexity" evidence="5">
    <location>
        <begin position="624"/>
        <end position="641"/>
    </location>
</feature>
<name>A0A7J0BZK8_9ACTN</name>
<dbReference type="SUPFAM" id="SSF56801">
    <property type="entry name" value="Acetyl-CoA synthetase-like"/>
    <property type="match status" value="1"/>
</dbReference>
<dbReference type="InterPro" id="IPR006162">
    <property type="entry name" value="Ppantetheine_attach_site"/>
</dbReference>
<dbReference type="GO" id="GO:0017000">
    <property type="term" value="P:antibiotic biosynthetic process"/>
    <property type="evidence" value="ECO:0007669"/>
    <property type="project" value="UniProtKB-ARBA"/>
</dbReference>
<dbReference type="InterPro" id="IPR001242">
    <property type="entry name" value="Condensation_dom"/>
</dbReference>
<dbReference type="Pfam" id="PF00668">
    <property type="entry name" value="Condensation"/>
    <property type="match status" value="1"/>
</dbReference>
<dbReference type="PROSITE" id="PS50075">
    <property type="entry name" value="CARRIER"/>
    <property type="match status" value="1"/>
</dbReference>
<dbReference type="PROSITE" id="PS00012">
    <property type="entry name" value="PHOSPHOPANTETHEINE"/>
    <property type="match status" value="1"/>
</dbReference>
<dbReference type="GO" id="GO:0043041">
    <property type="term" value="P:amino acid activation for nonribosomal peptide biosynthetic process"/>
    <property type="evidence" value="ECO:0007669"/>
    <property type="project" value="TreeGrafter"/>
</dbReference>
<protein>
    <recommendedName>
        <fullName evidence="6">Carrier domain-containing protein</fullName>
    </recommendedName>
</protein>
<feature type="region of interest" description="Disordered" evidence="5">
    <location>
        <begin position="623"/>
        <end position="760"/>
    </location>
</feature>
<reference evidence="7 8" key="1">
    <citation type="submission" date="2020-05" db="EMBL/GenBank/DDBJ databases">
        <title>Whole genome shotgun sequence of Streptomyces fulvorobeus NBRC 15897.</title>
        <authorList>
            <person name="Komaki H."/>
            <person name="Tamura T."/>
        </authorList>
    </citation>
    <scope>NUCLEOTIDE SEQUENCE [LARGE SCALE GENOMIC DNA]</scope>
    <source>
        <strain evidence="7 8">NBRC 15897</strain>
    </source>
</reference>
<keyword evidence="4" id="KW-0597">Phosphoprotein</keyword>
<accession>A0A7J0BZK8</accession>
<feature type="domain" description="Carrier" evidence="6">
    <location>
        <begin position="91"/>
        <end position="166"/>
    </location>
</feature>
<evidence type="ECO:0000313" key="8">
    <source>
        <dbReference type="Proteomes" id="UP000498980"/>
    </source>
</evidence>
<evidence type="ECO:0000256" key="3">
    <source>
        <dbReference type="ARBA" id="ARBA00022450"/>
    </source>
</evidence>
<keyword evidence="8" id="KW-1185">Reference proteome</keyword>
<evidence type="ECO:0000256" key="1">
    <source>
        <dbReference type="ARBA" id="ARBA00001957"/>
    </source>
</evidence>
<feature type="compositionally biased region" description="Low complexity" evidence="5">
    <location>
        <begin position="686"/>
        <end position="717"/>
    </location>
</feature>
<dbReference type="Gene3D" id="3.30.559.10">
    <property type="entry name" value="Chloramphenicol acetyltransferase-like domain"/>
    <property type="match status" value="1"/>
</dbReference>
<dbReference type="Proteomes" id="UP000498980">
    <property type="component" value="Unassembled WGS sequence"/>
</dbReference>
<dbReference type="Pfam" id="PF00550">
    <property type="entry name" value="PP-binding"/>
    <property type="match status" value="1"/>
</dbReference>
<dbReference type="InterPro" id="IPR045851">
    <property type="entry name" value="AMP-bd_C_sf"/>
</dbReference>
<dbReference type="GO" id="GO:0044550">
    <property type="term" value="P:secondary metabolite biosynthetic process"/>
    <property type="evidence" value="ECO:0007669"/>
    <property type="project" value="TreeGrafter"/>
</dbReference>
<dbReference type="InterPro" id="IPR020806">
    <property type="entry name" value="PKS_PP-bd"/>
</dbReference>
<feature type="compositionally biased region" description="Low complexity" evidence="5">
    <location>
        <begin position="649"/>
        <end position="665"/>
    </location>
</feature>
<dbReference type="SUPFAM" id="SSF52777">
    <property type="entry name" value="CoA-dependent acyltransferases"/>
    <property type="match status" value="2"/>
</dbReference>